<dbReference type="Proteomes" id="UP000376575">
    <property type="component" value="Unassembled WGS sequence"/>
</dbReference>
<reference evidence="2 3" key="1">
    <citation type="journal article" date="2019" name="FEMS Microbiol. Lett.">
        <title>A novel salt-tolerant genotype illuminates the sucrose gene evolution in freshwater bloom-forming cyanobacterium Microcystis aeruginosa.</title>
        <authorList>
            <person name="Tanabe Y."/>
            <person name="Yamaguchi H."/>
            <person name="Sano T."/>
            <person name="Kawachi M."/>
        </authorList>
    </citation>
    <scope>NUCLEOTIDE SEQUENCE [LARGE SCALE GENOMIC DNA]</scope>
    <source>
        <strain evidence="2 3">NIES-4325</strain>
    </source>
</reference>
<dbReference type="EC" id="3.1.1.45" evidence="2"/>
<name>A0A5J4F7W9_MICAE</name>
<evidence type="ECO:0000313" key="3">
    <source>
        <dbReference type="Proteomes" id="UP000376575"/>
    </source>
</evidence>
<proteinExistence type="predicted"/>
<dbReference type="Gene3D" id="3.40.50.1820">
    <property type="entry name" value="alpha/beta hydrolase"/>
    <property type="match status" value="1"/>
</dbReference>
<dbReference type="PANTHER" id="PTHR46623">
    <property type="entry name" value="CARBOXYMETHYLENEBUTENOLIDASE-RELATED"/>
    <property type="match status" value="1"/>
</dbReference>
<protein>
    <submittedName>
        <fullName evidence="2">Carboxymethylenebutenolidase</fullName>
        <ecNumber evidence="2">3.1.1.45</ecNumber>
    </submittedName>
</protein>
<dbReference type="InterPro" id="IPR002925">
    <property type="entry name" value="Dienelactn_hydro"/>
</dbReference>
<comment type="caution">
    <text evidence="2">The sequence shown here is derived from an EMBL/GenBank/DDBJ whole genome shotgun (WGS) entry which is preliminary data.</text>
</comment>
<dbReference type="InterPro" id="IPR029058">
    <property type="entry name" value="AB_hydrolase_fold"/>
</dbReference>
<evidence type="ECO:0000259" key="1">
    <source>
        <dbReference type="Pfam" id="PF01738"/>
    </source>
</evidence>
<dbReference type="AlphaFoldDB" id="A0A5J4F7W9"/>
<dbReference type="InterPro" id="IPR051049">
    <property type="entry name" value="Dienelactone_hydrolase-like"/>
</dbReference>
<sequence length="281" mass="31059">MREWGSAGILTKTLTPYNPTALTPRHPNTNSLFTEKIMTINTQTVTISNKDIDIDAYLAIPDRVGIYPAIIVIQEIFGVNDHIRDVTRRIAQEGYIAIAPAIYQRFAPGFETGYSMADIEIGRQYKEQTKAAELISDIQATIDYLYSLPQVQKTGVGTIGFCFGGHVVYVVSTLEDIKVTASFYGAGITTATPGGGQATVKVTPQIKGTIYAFFGMLDASIPQKQVDEIENALTRYQIPHRVFRYENADHGFFCDQRASYNAKAAKSAWGHVLELFSLLKS</sequence>
<accession>A0A5J4F7W9</accession>
<keyword evidence="2" id="KW-0378">Hydrolase</keyword>
<dbReference type="PANTHER" id="PTHR46623:SF6">
    <property type="entry name" value="ALPHA_BETA-HYDROLASES SUPERFAMILY PROTEIN"/>
    <property type="match status" value="1"/>
</dbReference>
<dbReference type="Pfam" id="PF01738">
    <property type="entry name" value="DLH"/>
    <property type="match status" value="1"/>
</dbReference>
<dbReference type="SUPFAM" id="SSF53474">
    <property type="entry name" value="alpha/beta-Hydrolases"/>
    <property type="match status" value="1"/>
</dbReference>
<evidence type="ECO:0000313" key="2">
    <source>
        <dbReference type="EMBL" id="GEA27063.1"/>
    </source>
</evidence>
<organism evidence="2 3">
    <name type="scientific">Microcystis aeruginosa NIES-4325</name>
    <dbReference type="NCBI Taxonomy" id="2569534"/>
    <lineage>
        <taxon>Bacteria</taxon>
        <taxon>Bacillati</taxon>
        <taxon>Cyanobacteriota</taxon>
        <taxon>Cyanophyceae</taxon>
        <taxon>Oscillatoriophycideae</taxon>
        <taxon>Chroococcales</taxon>
        <taxon>Microcystaceae</taxon>
        <taxon>Microcystis</taxon>
    </lineage>
</organism>
<feature type="domain" description="Dienelactone hydrolase" evidence="1">
    <location>
        <begin position="54"/>
        <end position="277"/>
    </location>
</feature>
<gene>
    <name evidence="2" type="primary">clcD</name>
    <name evidence="2" type="ORF">MiAbW_01623</name>
</gene>
<dbReference type="GO" id="GO:0008806">
    <property type="term" value="F:carboxymethylenebutenolidase activity"/>
    <property type="evidence" value="ECO:0007669"/>
    <property type="project" value="UniProtKB-EC"/>
</dbReference>
<dbReference type="EMBL" id="BJKP01000011">
    <property type="protein sequence ID" value="GEA27063.1"/>
    <property type="molecule type" value="Genomic_DNA"/>
</dbReference>